<dbReference type="Proteomes" id="UP000280307">
    <property type="component" value="Unassembled WGS sequence"/>
</dbReference>
<organism evidence="1 2">
    <name type="scientific">Candidatus Viridilinea halotolerans</name>
    <dbReference type="NCBI Taxonomy" id="2491704"/>
    <lineage>
        <taxon>Bacteria</taxon>
        <taxon>Bacillati</taxon>
        <taxon>Chloroflexota</taxon>
        <taxon>Chloroflexia</taxon>
        <taxon>Chloroflexales</taxon>
        <taxon>Chloroflexineae</taxon>
        <taxon>Oscillochloridaceae</taxon>
        <taxon>Candidatus Viridilinea</taxon>
    </lineage>
</organism>
<protein>
    <submittedName>
        <fullName evidence="1">Uncharacterized protein</fullName>
    </submittedName>
</protein>
<comment type="caution">
    <text evidence="1">The sequence shown here is derived from an EMBL/GenBank/DDBJ whole genome shotgun (WGS) entry which is preliminary data.</text>
</comment>
<dbReference type="AlphaFoldDB" id="A0A426U5R8"/>
<gene>
    <name evidence="1" type="ORF">EI684_04955</name>
</gene>
<dbReference type="PANTHER" id="PTHR35586:SF1">
    <property type="entry name" value="SLL1691 PROTEIN"/>
    <property type="match status" value="1"/>
</dbReference>
<accession>A0A426U5R8</accession>
<evidence type="ECO:0000313" key="1">
    <source>
        <dbReference type="EMBL" id="RRR75335.1"/>
    </source>
</evidence>
<reference evidence="1 2" key="1">
    <citation type="submission" date="2018-12" db="EMBL/GenBank/DDBJ databases">
        <title>Genome Sequence of Candidatus Viridilinea halotolerans isolated from saline sulfide-rich spring.</title>
        <authorList>
            <person name="Grouzdev D.S."/>
            <person name="Burganskaya E.I."/>
            <person name="Krutkina M.S."/>
            <person name="Sukhacheva M.V."/>
            <person name="Gorlenko V.M."/>
        </authorList>
    </citation>
    <scope>NUCLEOTIDE SEQUENCE [LARGE SCALE GENOMIC DNA]</scope>
    <source>
        <strain evidence="1">Chok-6</strain>
    </source>
</reference>
<sequence length="286" mass="33228">MCSFDLNSQVEFLELFAPDLLAQLDPGELSLLPTESFVNLLDPDRRTADLLIRANMRGSPRAILIHLEHQAQNDDLLDRRMFRYFARFYDHYDLVVCPVALCSYPSPRRAAAHSHRLAIGQRSILNFQYQVVHLNHLHWRDYLGHANPLAADLMARMHILPRERWQVKAAAFKQMIGLRLNAEQRRMLATFISIYLPLKPHESAQFDADVATWQPQTKESVVEFISEWEQKGIEKGIERGIEKGIEQGRIIERCNLLLYLIEHRLGPFSDAAKRDMVVSLWCVKRF</sequence>
<dbReference type="PANTHER" id="PTHR35586">
    <property type="entry name" value="SLL1691 PROTEIN"/>
    <property type="match status" value="1"/>
</dbReference>
<dbReference type="EMBL" id="RSAS01000196">
    <property type="protein sequence ID" value="RRR75335.1"/>
    <property type="molecule type" value="Genomic_DNA"/>
</dbReference>
<proteinExistence type="predicted"/>
<evidence type="ECO:0000313" key="2">
    <source>
        <dbReference type="Proteomes" id="UP000280307"/>
    </source>
</evidence>
<name>A0A426U5R8_9CHLR</name>